<protein>
    <submittedName>
        <fullName evidence="2">Uncharacterized protein</fullName>
    </submittedName>
</protein>
<organism evidence="2 3">
    <name type="scientific">Cylicocyclus nassatus</name>
    <name type="common">Nematode worm</name>
    <dbReference type="NCBI Taxonomy" id="53992"/>
    <lineage>
        <taxon>Eukaryota</taxon>
        <taxon>Metazoa</taxon>
        <taxon>Ecdysozoa</taxon>
        <taxon>Nematoda</taxon>
        <taxon>Chromadorea</taxon>
        <taxon>Rhabditida</taxon>
        <taxon>Rhabditina</taxon>
        <taxon>Rhabditomorpha</taxon>
        <taxon>Strongyloidea</taxon>
        <taxon>Strongylidae</taxon>
        <taxon>Cylicocyclus</taxon>
    </lineage>
</organism>
<comment type="caution">
    <text evidence="2">The sequence shown here is derived from an EMBL/GenBank/DDBJ whole genome shotgun (WGS) entry which is preliminary data.</text>
</comment>
<evidence type="ECO:0000313" key="3">
    <source>
        <dbReference type="Proteomes" id="UP001176961"/>
    </source>
</evidence>
<name>A0AA36DLK4_CYLNA</name>
<reference evidence="2" key="1">
    <citation type="submission" date="2023-07" db="EMBL/GenBank/DDBJ databases">
        <authorList>
            <consortium name="CYATHOMIX"/>
        </authorList>
    </citation>
    <scope>NUCLEOTIDE SEQUENCE</scope>
    <source>
        <strain evidence="2">N/A</strain>
    </source>
</reference>
<evidence type="ECO:0000256" key="1">
    <source>
        <dbReference type="SAM" id="MobiDB-lite"/>
    </source>
</evidence>
<dbReference type="Proteomes" id="UP001176961">
    <property type="component" value="Unassembled WGS sequence"/>
</dbReference>
<dbReference type="EMBL" id="CATQJL010000001">
    <property type="protein sequence ID" value="CAJ0589931.1"/>
    <property type="molecule type" value="Genomic_DNA"/>
</dbReference>
<proteinExistence type="predicted"/>
<sequence>MKKVKHLWHKRLQHPLRIFERTFASLVNQLHGQCSSCQPHRRNSIEHAISQHSEDKGQGENQAMTA</sequence>
<keyword evidence="3" id="KW-1185">Reference proteome</keyword>
<feature type="region of interest" description="Disordered" evidence="1">
    <location>
        <begin position="38"/>
        <end position="66"/>
    </location>
</feature>
<accession>A0AA36DLK4</accession>
<gene>
    <name evidence="2" type="ORF">CYNAS_LOCUS1914</name>
</gene>
<dbReference type="AlphaFoldDB" id="A0AA36DLK4"/>
<evidence type="ECO:0000313" key="2">
    <source>
        <dbReference type="EMBL" id="CAJ0589931.1"/>
    </source>
</evidence>